<comment type="caution">
    <text evidence="2">The sequence shown here is derived from an EMBL/GenBank/DDBJ whole genome shotgun (WGS) entry which is preliminary data.</text>
</comment>
<name>A0AAE1AQE0_9GAST</name>
<keyword evidence="3" id="KW-1185">Reference proteome</keyword>
<accession>A0AAE1AQE0</accession>
<dbReference type="AlphaFoldDB" id="A0AAE1AQE0"/>
<dbReference type="Proteomes" id="UP001283361">
    <property type="component" value="Unassembled WGS sequence"/>
</dbReference>
<evidence type="ECO:0000313" key="2">
    <source>
        <dbReference type="EMBL" id="KAK3792024.1"/>
    </source>
</evidence>
<dbReference type="EMBL" id="JAWDGP010001393">
    <property type="protein sequence ID" value="KAK3792024.1"/>
    <property type="molecule type" value="Genomic_DNA"/>
</dbReference>
<protein>
    <submittedName>
        <fullName evidence="2">Uncharacterized protein</fullName>
    </submittedName>
</protein>
<sequence length="67" mass="7857">MCRRNGHGSRSGQTWRKHPATFPLHNNTTRTSADIQNDPIKFKKKKYAHNACNHYKTRREILESSFS</sequence>
<feature type="compositionally biased region" description="Polar residues" evidence="1">
    <location>
        <begin position="24"/>
        <end position="34"/>
    </location>
</feature>
<reference evidence="2" key="1">
    <citation type="journal article" date="2023" name="G3 (Bethesda)">
        <title>A reference genome for the long-term kleptoplast-retaining sea slug Elysia crispata morphotype clarki.</title>
        <authorList>
            <person name="Eastman K.E."/>
            <person name="Pendleton A.L."/>
            <person name="Shaikh M.A."/>
            <person name="Suttiyut T."/>
            <person name="Ogas R."/>
            <person name="Tomko P."/>
            <person name="Gavelis G."/>
            <person name="Widhalm J.R."/>
            <person name="Wisecaver J.H."/>
        </authorList>
    </citation>
    <scope>NUCLEOTIDE SEQUENCE</scope>
    <source>
        <strain evidence="2">ECLA1</strain>
    </source>
</reference>
<evidence type="ECO:0000313" key="3">
    <source>
        <dbReference type="Proteomes" id="UP001283361"/>
    </source>
</evidence>
<evidence type="ECO:0000256" key="1">
    <source>
        <dbReference type="SAM" id="MobiDB-lite"/>
    </source>
</evidence>
<gene>
    <name evidence="2" type="ORF">RRG08_066546</name>
</gene>
<organism evidence="2 3">
    <name type="scientific">Elysia crispata</name>
    <name type="common">lettuce slug</name>
    <dbReference type="NCBI Taxonomy" id="231223"/>
    <lineage>
        <taxon>Eukaryota</taxon>
        <taxon>Metazoa</taxon>
        <taxon>Spiralia</taxon>
        <taxon>Lophotrochozoa</taxon>
        <taxon>Mollusca</taxon>
        <taxon>Gastropoda</taxon>
        <taxon>Heterobranchia</taxon>
        <taxon>Euthyneura</taxon>
        <taxon>Panpulmonata</taxon>
        <taxon>Sacoglossa</taxon>
        <taxon>Placobranchoidea</taxon>
        <taxon>Plakobranchidae</taxon>
        <taxon>Elysia</taxon>
    </lineage>
</organism>
<proteinExistence type="predicted"/>
<feature type="region of interest" description="Disordered" evidence="1">
    <location>
        <begin position="1"/>
        <end position="34"/>
    </location>
</feature>